<reference evidence="1" key="1">
    <citation type="submission" date="2014-09" db="EMBL/GenBank/DDBJ databases">
        <authorList>
            <person name="Magalhaes I.L.F."/>
            <person name="Oliveira U."/>
            <person name="Santos F.R."/>
            <person name="Vidigal T.H.D.A."/>
            <person name="Brescovit A.D."/>
            <person name="Santos A.J."/>
        </authorList>
    </citation>
    <scope>NUCLEOTIDE SEQUENCE</scope>
    <source>
        <tissue evidence="1">Shoot tissue taken approximately 20 cm above the soil surface</tissue>
    </source>
</reference>
<dbReference type="EMBL" id="GBRH01250024">
    <property type="protein sequence ID" value="JAD47871.1"/>
    <property type="molecule type" value="Transcribed_RNA"/>
</dbReference>
<dbReference type="AlphaFoldDB" id="A0A0A9ELH5"/>
<name>A0A0A9ELH5_ARUDO</name>
<reference evidence="1" key="2">
    <citation type="journal article" date="2015" name="Data Brief">
        <title>Shoot transcriptome of the giant reed, Arundo donax.</title>
        <authorList>
            <person name="Barrero R.A."/>
            <person name="Guerrero F.D."/>
            <person name="Moolhuijzen P."/>
            <person name="Goolsby J.A."/>
            <person name="Tidwell J."/>
            <person name="Bellgard S.E."/>
            <person name="Bellgard M.I."/>
        </authorList>
    </citation>
    <scope>NUCLEOTIDE SEQUENCE</scope>
    <source>
        <tissue evidence="1">Shoot tissue taken approximately 20 cm above the soil surface</tissue>
    </source>
</reference>
<dbReference type="EMBL" id="GBRH01196939">
    <property type="protein sequence ID" value="JAE00957.1"/>
    <property type="molecule type" value="Transcribed_RNA"/>
</dbReference>
<proteinExistence type="predicted"/>
<organism evidence="1">
    <name type="scientific">Arundo donax</name>
    <name type="common">Giant reed</name>
    <name type="synonym">Donax arundinaceus</name>
    <dbReference type="NCBI Taxonomy" id="35708"/>
    <lineage>
        <taxon>Eukaryota</taxon>
        <taxon>Viridiplantae</taxon>
        <taxon>Streptophyta</taxon>
        <taxon>Embryophyta</taxon>
        <taxon>Tracheophyta</taxon>
        <taxon>Spermatophyta</taxon>
        <taxon>Magnoliopsida</taxon>
        <taxon>Liliopsida</taxon>
        <taxon>Poales</taxon>
        <taxon>Poaceae</taxon>
        <taxon>PACMAD clade</taxon>
        <taxon>Arundinoideae</taxon>
        <taxon>Arundineae</taxon>
        <taxon>Arundo</taxon>
    </lineage>
</organism>
<accession>A0A0A9ELH5</accession>
<evidence type="ECO:0000313" key="1">
    <source>
        <dbReference type="EMBL" id="JAE00957.1"/>
    </source>
</evidence>
<sequence length="50" mass="5425">MSTQGTQHVILKELAYSTCKIKCKDTGCLGSFAQCSFSILLVENSKVALE</sequence>
<protein>
    <submittedName>
        <fullName evidence="1">Uncharacterized protein</fullName>
    </submittedName>
</protein>